<dbReference type="GO" id="GO:0016853">
    <property type="term" value="F:isomerase activity"/>
    <property type="evidence" value="ECO:0007669"/>
    <property type="project" value="UniProtKB-KW"/>
</dbReference>
<sequence length="252" mass="26936">MSRKTTGSPGRKTGTAPTARAGANSSRKQASKAAKAMAQPRFSTNLKVTVGLLAVVLVGLTALLVYVQRGTTGDAERILRADSHRLSTAADGRVTLVEFLDYECPACAQAFPGVEQLRAEYDGQITYVVRNFPLPNHRNAENAARAAEAAARQDKFEEMYVALFENQAAWGGQQQDQSALFEGYAQEIGLDLARYRTDLTDPALTDRINRDKSDGSAAGVGGTPTFFLNGERFDGEPTYAGLKAAVDAALAG</sequence>
<feature type="domain" description="Thioredoxin" evidence="4">
    <location>
        <begin position="56"/>
        <end position="251"/>
    </location>
</feature>
<dbReference type="Proteomes" id="UP000198937">
    <property type="component" value="Unassembled WGS sequence"/>
</dbReference>
<reference evidence="5 6" key="1">
    <citation type="submission" date="2016-06" db="EMBL/GenBank/DDBJ databases">
        <authorList>
            <person name="Kjaerup R.B."/>
            <person name="Dalgaard T.S."/>
            <person name="Juul-Madsen H.R."/>
        </authorList>
    </citation>
    <scope>NUCLEOTIDE SEQUENCE [LARGE SCALE GENOMIC DNA]</scope>
    <source>
        <strain evidence="5 6">DSM 45577</strain>
    </source>
</reference>
<comment type="similarity">
    <text evidence="1">Belongs to the thioredoxin family. DsbA subfamily.</text>
</comment>
<keyword evidence="3" id="KW-0812">Transmembrane</keyword>
<evidence type="ECO:0000259" key="4">
    <source>
        <dbReference type="PROSITE" id="PS51352"/>
    </source>
</evidence>
<keyword evidence="6" id="KW-1185">Reference proteome</keyword>
<dbReference type="PANTHER" id="PTHR13887:SF55">
    <property type="entry name" value="SLR0313 PROTEIN"/>
    <property type="match status" value="1"/>
</dbReference>
<gene>
    <name evidence="5" type="ORF">GA0070617_3810</name>
</gene>
<evidence type="ECO:0000256" key="1">
    <source>
        <dbReference type="ARBA" id="ARBA00005791"/>
    </source>
</evidence>
<dbReference type="Gene3D" id="3.40.30.10">
    <property type="entry name" value="Glutaredoxin"/>
    <property type="match status" value="1"/>
</dbReference>
<feature type="transmembrane region" description="Helical" evidence="3">
    <location>
        <begin position="48"/>
        <end position="67"/>
    </location>
</feature>
<dbReference type="SUPFAM" id="SSF52833">
    <property type="entry name" value="Thioredoxin-like"/>
    <property type="match status" value="1"/>
</dbReference>
<dbReference type="STRING" id="683228.GA0070617_3810"/>
<dbReference type="PROSITE" id="PS51352">
    <property type="entry name" value="THIOREDOXIN_2"/>
    <property type="match status" value="1"/>
</dbReference>
<dbReference type="InterPro" id="IPR036249">
    <property type="entry name" value="Thioredoxin-like_sf"/>
</dbReference>
<feature type="region of interest" description="Disordered" evidence="2">
    <location>
        <begin position="1"/>
        <end position="36"/>
    </location>
</feature>
<evidence type="ECO:0000313" key="6">
    <source>
        <dbReference type="Proteomes" id="UP000198937"/>
    </source>
</evidence>
<dbReference type="AlphaFoldDB" id="A0A1C6UX68"/>
<dbReference type="InterPro" id="IPR013766">
    <property type="entry name" value="Thioredoxin_domain"/>
</dbReference>
<keyword evidence="3" id="KW-0472">Membrane</keyword>
<dbReference type="EMBL" id="FMIA01000002">
    <property type="protein sequence ID" value="SCL58409.1"/>
    <property type="molecule type" value="Genomic_DNA"/>
</dbReference>
<protein>
    <submittedName>
        <fullName evidence="5">Protein-disulfide isomerase</fullName>
    </submittedName>
</protein>
<dbReference type="Pfam" id="PF13462">
    <property type="entry name" value="Thioredoxin_4"/>
    <property type="match status" value="1"/>
</dbReference>
<feature type="compositionally biased region" description="Low complexity" evidence="2">
    <location>
        <begin position="23"/>
        <end position="36"/>
    </location>
</feature>
<accession>A0A1C6UX68</accession>
<proteinExistence type="inferred from homology"/>
<dbReference type="PANTHER" id="PTHR13887">
    <property type="entry name" value="GLUTATHIONE S-TRANSFERASE KAPPA"/>
    <property type="match status" value="1"/>
</dbReference>
<evidence type="ECO:0000256" key="3">
    <source>
        <dbReference type="SAM" id="Phobius"/>
    </source>
</evidence>
<keyword evidence="5" id="KW-0413">Isomerase</keyword>
<name>A0A1C6UX68_9ACTN</name>
<keyword evidence="3" id="KW-1133">Transmembrane helix</keyword>
<evidence type="ECO:0000256" key="2">
    <source>
        <dbReference type="SAM" id="MobiDB-lite"/>
    </source>
</evidence>
<dbReference type="InterPro" id="IPR012336">
    <property type="entry name" value="Thioredoxin-like_fold"/>
</dbReference>
<evidence type="ECO:0000313" key="5">
    <source>
        <dbReference type="EMBL" id="SCL58409.1"/>
    </source>
</evidence>
<organism evidence="5 6">
    <name type="scientific">Micromonospora yangpuensis</name>
    <dbReference type="NCBI Taxonomy" id="683228"/>
    <lineage>
        <taxon>Bacteria</taxon>
        <taxon>Bacillati</taxon>
        <taxon>Actinomycetota</taxon>
        <taxon>Actinomycetes</taxon>
        <taxon>Micromonosporales</taxon>
        <taxon>Micromonosporaceae</taxon>
        <taxon>Micromonospora</taxon>
    </lineage>
</organism>